<evidence type="ECO:0000256" key="1">
    <source>
        <dbReference type="ARBA" id="ARBA00023015"/>
    </source>
</evidence>
<evidence type="ECO:0000256" key="2">
    <source>
        <dbReference type="ARBA" id="ARBA00023125"/>
    </source>
</evidence>
<keyword evidence="2" id="KW-0238">DNA-binding</keyword>
<keyword evidence="1" id="KW-0805">Transcription regulation</keyword>
<dbReference type="SMART" id="SM00895">
    <property type="entry name" value="FCD"/>
    <property type="match status" value="1"/>
</dbReference>
<evidence type="ECO:0000259" key="4">
    <source>
        <dbReference type="PROSITE" id="PS50949"/>
    </source>
</evidence>
<dbReference type="SMART" id="SM00345">
    <property type="entry name" value="HTH_GNTR"/>
    <property type="match status" value="1"/>
</dbReference>
<evidence type="ECO:0000256" key="3">
    <source>
        <dbReference type="ARBA" id="ARBA00023163"/>
    </source>
</evidence>
<accession>A0A1J5QD82</accession>
<comment type="caution">
    <text evidence="5">The sequence shown here is derived from an EMBL/GenBank/DDBJ whole genome shotgun (WGS) entry which is preliminary data.</text>
</comment>
<dbReference type="Gene3D" id="1.20.120.530">
    <property type="entry name" value="GntR ligand-binding domain-like"/>
    <property type="match status" value="1"/>
</dbReference>
<dbReference type="Pfam" id="PF00392">
    <property type="entry name" value="GntR"/>
    <property type="match status" value="1"/>
</dbReference>
<evidence type="ECO:0000313" key="5">
    <source>
        <dbReference type="EMBL" id="OIQ81154.1"/>
    </source>
</evidence>
<reference evidence="5" key="1">
    <citation type="submission" date="2016-10" db="EMBL/GenBank/DDBJ databases">
        <title>Sequence of Gallionella enrichment culture.</title>
        <authorList>
            <person name="Poehlein A."/>
            <person name="Muehling M."/>
            <person name="Daniel R."/>
        </authorList>
    </citation>
    <scope>NUCLEOTIDE SEQUENCE</scope>
</reference>
<dbReference type="SUPFAM" id="SSF48008">
    <property type="entry name" value="GntR ligand-binding domain-like"/>
    <property type="match status" value="1"/>
</dbReference>
<dbReference type="EMBL" id="MLJW01000962">
    <property type="protein sequence ID" value="OIQ81154.1"/>
    <property type="molecule type" value="Genomic_DNA"/>
</dbReference>
<dbReference type="InterPro" id="IPR008920">
    <property type="entry name" value="TF_FadR/GntR_C"/>
</dbReference>
<dbReference type="InterPro" id="IPR036390">
    <property type="entry name" value="WH_DNA-bd_sf"/>
</dbReference>
<name>A0A1J5QD82_9ZZZZ</name>
<dbReference type="GO" id="GO:0003677">
    <property type="term" value="F:DNA binding"/>
    <property type="evidence" value="ECO:0007669"/>
    <property type="project" value="UniProtKB-KW"/>
</dbReference>
<dbReference type="PANTHER" id="PTHR43537:SF39">
    <property type="entry name" value="HTH-TYPE TRANSCRIPTIONAL REGULATOR MCBR"/>
    <property type="match status" value="1"/>
</dbReference>
<dbReference type="InterPro" id="IPR000524">
    <property type="entry name" value="Tscrpt_reg_HTH_GntR"/>
</dbReference>
<dbReference type="AlphaFoldDB" id="A0A1J5QD82"/>
<feature type="domain" description="HTH gntR-type" evidence="4">
    <location>
        <begin position="9"/>
        <end position="76"/>
    </location>
</feature>
<keyword evidence="3" id="KW-0804">Transcription</keyword>
<proteinExistence type="predicted"/>
<dbReference type="Gene3D" id="1.10.10.10">
    <property type="entry name" value="Winged helix-like DNA-binding domain superfamily/Winged helix DNA-binding domain"/>
    <property type="match status" value="1"/>
</dbReference>
<sequence length="218" mass="23728">MPKHADPSTTQQDDTYAELRHWITLGRFLPGERLKIRDVAAALGVGLMPVRAALQRLAAEGALTHSPNRGVAVPQPSRAEFDDVLQMRLLLEGEAAERGALRLHDDDRGELARLHATMAVALARGDSRGYLDANEDFHLRLYRAAGSPLLLTLIETVWLKVGPLSNRLFDDPAAAAVLNAAHDDLMAAIARGDAAAARRAIERDLFVAGQFLRRMCAG</sequence>
<dbReference type="Pfam" id="PF07729">
    <property type="entry name" value="FCD"/>
    <property type="match status" value="1"/>
</dbReference>
<dbReference type="PANTHER" id="PTHR43537">
    <property type="entry name" value="TRANSCRIPTIONAL REGULATOR, GNTR FAMILY"/>
    <property type="match status" value="1"/>
</dbReference>
<dbReference type="GO" id="GO:0003700">
    <property type="term" value="F:DNA-binding transcription factor activity"/>
    <property type="evidence" value="ECO:0007669"/>
    <property type="project" value="InterPro"/>
</dbReference>
<dbReference type="SUPFAM" id="SSF46785">
    <property type="entry name" value="Winged helix' DNA-binding domain"/>
    <property type="match status" value="1"/>
</dbReference>
<dbReference type="PROSITE" id="PS50949">
    <property type="entry name" value="HTH_GNTR"/>
    <property type="match status" value="1"/>
</dbReference>
<dbReference type="InterPro" id="IPR036388">
    <property type="entry name" value="WH-like_DNA-bd_sf"/>
</dbReference>
<gene>
    <name evidence="5" type="primary">mcbR_12</name>
    <name evidence="5" type="ORF">GALL_370830</name>
</gene>
<organism evidence="5">
    <name type="scientific">mine drainage metagenome</name>
    <dbReference type="NCBI Taxonomy" id="410659"/>
    <lineage>
        <taxon>unclassified sequences</taxon>
        <taxon>metagenomes</taxon>
        <taxon>ecological metagenomes</taxon>
    </lineage>
</organism>
<dbReference type="InterPro" id="IPR011711">
    <property type="entry name" value="GntR_C"/>
</dbReference>
<protein>
    <submittedName>
        <fullName evidence="5">HTH-type transcriptional regulator McbR</fullName>
    </submittedName>
</protein>